<gene>
    <name evidence="1" type="ORF">E2K98_24880</name>
</gene>
<dbReference type="Proteomes" id="UP000295132">
    <property type="component" value="Unassembled WGS sequence"/>
</dbReference>
<name>A0A4R5VJT6_9BACI</name>
<proteinExistence type="predicted"/>
<accession>A0A4R5VJT6</accession>
<evidence type="ECO:0000313" key="1">
    <source>
        <dbReference type="EMBL" id="TDK58153.1"/>
    </source>
</evidence>
<dbReference type="RefSeq" id="WP_133338997.1">
    <property type="nucleotide sequence ID" value="NZ_SMYO01000017.1"/>
</dbReference>
<reference evidence="1 2" key="1">
    <citation type="submission" date="2019-03" db="EMBL/GenBank/DDBJ databases">
        <title>Bacillus niacini sp. nov. a Nicotinate-Metabolizing Mesophile Isolated from Soil.</title>
        <authorList>
            <person name="Zhang G."/>
        </authorList>
    </citation>
    <scope>NUCLEOTIDE SEQUENCE [LARGE SCALE GENOMIC DNA]</scope>
    <source>
        <strain evidence="1 2">WN066</strain>
    </source>
</reference>
<protein>
    <recommendedName>
        <fullName evidence="3">HTH cro/C1-type domain-containing protein</fullName>
    </recommendedName>
</protein>
<dbReference type="AlphaFoldDB" id="A0A4R5VJT6"/>
<dbReference type="EMBL" id="SMYO01000017">
    <property type="protein sequence ID" value="TDK58153.1"/>
    <property type="molecule type" value="Genomic_DNA"/>
</dbReference>
<evidence type="ECO:0008006" key="3">
    <source>
        <dbReference type="Google" id="ProtNLM"/>
    </source>
</evidence>
<organism evidence="1 2">
    <name type="scientific">Bacillus salipaludis</name>
    <dbReference type="NCBI Taxonomy" id="2547811"/>
    <lineage>
        <taxon>Bacteria</taxon>
        <taxon>Bacillati</taxon>
        <taxon>Bacillota</taxon>
        <taxon>Bacilli</taxon>
        <taxon>Bacillales</taxon>
        <taxon>Bacillaceae</taxon>
        <taxon>Bacillus</taxon>
    </lineage>
</organism>
<comment type="caution">
    <text evidence="1">The sequence shown here is derived from an EMBL/GenBank/DDBJ whole genome shotgun (WGS) entry which is preliminary data.</text>
</comment>
<sequence>MFTVNYSEIEDQLILPYQLLKIAIFEETKHLFIERPNIIKKWCKEAYQMTEDEIRNQYPPNGMSPSFKALYFFLTEGLYFQKHITKYMIKEAVLRYWETIITTVSSYLYNEFPEEVNLSFNEKTINQTIEQDYLLTSMDNDYHMIRNIVSKKKEFKERGVGQLAADLIDNKGNFRGMAELRPTQTTHISLKEDQEDLWMRLVDSAYNALDEWTADVFDLITYLWLVSPKNSEGYIEFHSNDALRLRQTQDSEEDSKELIIRERDRFNIMKRVVALSSMWVSLSDGKVITQEDKQYDFQDFKRMFDIGALRVAYDRNTGEAQGIYALQIKPTDILTPLINASSQMIGLLHTKVFQYSHQTQKEHKRLLRYIDRQWKMRIRLKSKLTQPFKVATLLKEMDIPIRYNWSDKKDKLENVLDDFKTDGVIKNWGYKEHFDESVVGKKGWYKNWINYSIIIYPTDNLLEGYKKHVALPSQAMLEQTILEKLHQISPENNVLRTERPVNSSKSLLGVTAPTIETEVIEKPLKTSNHKINEQMKTLKIEQQAFNFDVKEEIKLSPEAMDHMINHLNISIRQAAEEIGVAHTTLSRYLRKENKRQNNKNDEKMLNWLKEKILISV</sequence>
<evidence type="ECO:0000313" key="2">
    <source>
        <dbReference type="Proteomes" id="UP000295132"/>
    </source>
</evidence>